<dbReference type="HAMAP" id="MF_01024">
    <property type="entry name" value="HisD"/>
    <property type="match status" value="1"/>
</dbReference>
<dbReference type="Pfam" id="PF00815">
    <property type="entry name" value="Histidinol_dh"/>
    <property type="match status" value="1"/>
</dbReference>
<keyword evidence="9 12" id="KW-0520">NAD</keyword>
<evidence type="ECO:0000256" key="15">
    <source>
        <dbReference type="PIRSR" id="PIRSR000099-2"/>
    </source>
</evidence>
<sequence>MLKVVSIKDDLVSRLLKREHRGEDLEAGVREIIEQVKEYGDQGFWSATKRFDHADMSAAQMQVTEDEIKEAYAATAPDLLESLRLARDNISEFHARQHFQTWFQPGEDGELLGQIYRPLERVGIYVPGGTAAYPSSVLMNALPAKVAGVKEIIMVTPPRTDGTVLPLVLVAAAEAGVTKIFKAGGVQAVAGLAYGTESISKVDKIVGPGNIYVTIAKRLVFGLVDIDMLAGPSEIVIVADEEADHVLVAADLLSQAEHDPMAAAILVTPDEKLAQSVRDEVEKQLAVLPRKEIAAAAIKNYGAAVVTGSMQEAVDLANQLAPEHLELYVKDPFSWLGKIRNAGAVFLGAYASEPVGDYFAGPNHVLPTGGTARFFSPLSVEDFMKRTSVIYTTKEALQKWGPHIVRLAEDEGLDAHARAIARRLERL</sequence>
<feature type="binding site" evidence="12 16">
    <location>
        <position position="233"/>
    </location>
    <ligand>
        <name>substrate</name>
    </ligand>
</feature>
<dbReference type="GO" id="GO:0005829">
    <property type="term" value="C:cytosol"/>
    <property type="evidence" value="ECO:0007669"/>
    <property type="project" value="TreeGrafter"/>
</dbReference>
<dbReference type="Gene3D" id="3.40.50.1980">
    <property type="entry name" value="Nitrogenase molybdenum iron protein domain"/>
    <property type="match status" value="2"/>
</dbReference>
<evidence type="ECO:0000313" key="19">
    <source>
        <dbReference type="EMBL" id="CEO89450.1"/>
    </source>
</evidence>
<evidence type="ECO:0000256" key="14">
    <source>
        <dbReference type="PIRSR" id="PIRSR000099-1"/>
    </source>
</evidence>
<feature type="active site" description="Proton acceptor" evidence="12 14">
    <location>
        <position position="323"/>
    </location>
</feature>
<accession>A0A0B7MHB0</accession>
<keyword evidence="10 12" id="KW-0368">Histidine biosynthesis</keyword>
<dbReference type="PROSITE" id="PS00611">
    <property type="entry name" value="HISOL_DEHYDROGENASE"/>
    <property type="match status" value="1"/>
</dbReference>
<evidence type="ECO:0000256" key="13">
    <source>
        <dbReference type="PIRNR" id="PIRNR000099"/>
    </source>
</evidence>
<dbReference type="GO" id="GO:0051287">
    <property type="term" value="F:NAD binding"/>
    <property type="evidence" value="ECO:0007669"/>
    <property type="project" value="InterPro"/>
</dbReference>
<dbReference type="FunFam" id="1.20.5.1300:FF:000002">
    <property type="entry name" value="Histidinol dehydrogenase, chloroplastic"/>
    <property type="match status" value="1"/>
</dbReference>
<protein>
    <recommendedName>
        <fullName evidence="4 12">Histidinol dehydrogenase</fullName>
        <shortName evidence="12">HDH</shortName>
        <ecNumber evidence="4 12">1.1.1.23</ecNumber>
    </recommendedName>
</protein>
<comment type="function">
    <text evidence="1 12">Catalyzes the sequential NAD-dependent oxidations of L-histidinol to L-histidinaldehyde and then to L-histidine.</text>
</comment>
<feature type="binding site" evidence="12 15">
    <location>
        <position position="125"/>
    </location>
    <ligand>
        <name>NAD(+)</name>
        <dbReference type="ChEBI" id="CHEBI:57540"/>
    </ligand>
</feature>
<dbReference type="PANTHER" id="PTHR21256">
    <property type="entry name" value="HISTIDINOL DEHYDROGENASE HDH"/>
    <property type="match status" value="1"/>
</dbReference>
<dbReference type="FunFam" id="3.40.50.1980:FF:000026">
    <property type="entry name" value="Histidinol dehydrogenase"/>
    <property type="match status" value="1"/>
</dbReference>
<dbReference type="GO" id="GO:0000105">
    <property type="term" value="P:L-histidine biosynthetic process"/>
    <property type="evidence" value="ECO:0007669"/>
    <property type="project" value="UniProtKB-UniRule"/>
</dbReference>
<evidence type="ECO:0000256" key="10">
    <source>
        <dbReference type="ARBA" id="ARBA00023102"/>
    </source>
</evidence>
<feature type="binding site" evidence="12 17">
    <location>
        <position position="255"/>
    </location>
    <ligand>
        <name>Zn(2+)</name>
        <dbReference type="ChEBI" id="CHEBI:29105"/>
    </ligand>
</feature>
<comment type="catalytic activity">
    <reaction evidence="11 12">
        <text>L-histidinol + 2 NAD(+) + H2O = L-histidine + 2 NADH + 3 H(+)</text>
        <dbReference type="Rhea" id="RHEA:20641"/>
        <dbReference type="ChEBI" id="CHEBI:15377"/>
        <dbReference type="ChEBI" id="CHEBI:15378"/>
        <dbReference type="ChEBI" id="CHEBI:57540"/>
        <dbReference type="ChEBI" id="CHEBI:57595"/>
        <dbReference type="ChEBI" id="CHEBI:57699"/>
        <dbReference type="ChEBI" id="CHEBI:57945"/>
        <dbReference type="EC" id="1.1.1.23"/>
    </reaction>
</comment>
<evidence type="ECO:0000256" key="11">
    <source>
        <dbReference type="ARBA" id="ARBA00049489"/>
    </source>
</evidence>
<evidence type="ECO:0000256" key="6">
    <source>
        <dbReference type="ARBA" id="ARBA00022723"/>
    </source>
</evidence>
<evidence type="ECO:0000256" key="17">
    <source>
        <dbReference type="PIRSR" id="PIRSR000099-4"/>
    </source>
</evidence>
<dbReference type="UniPathway" id="UPA00031">
    <property type="reaction ID" value="UER00014"/>
</dbReference>
<feature type="binding site" evidence="12 15">
    <location>
        <position position="210"/>
    </location>
    <ligand>
        <name>NAD(+)</name>
        <dbReference type="ChEBI" id="CHEBI:57540"/>
    </ligand>
</feature>
<dbReference type="EC" id="1.1.1.23" evidence="4 12"/>
<feature type="binding site" evidence="12 15">
    <location>
        <position position="187"/>
    </location>
    <ligand>
        <name>NAD(+)</name>
        <dbReference type="ChEBI" id="CHEBI:57540"/>
    </ligand>
</feature>
<dbReference type="InterPro" id="IPR012131">
    <property type="entry name" value="Hstdl_DH"/>
</dbReference>
<evidence type="ECO:0000256" key="1">
    <source>
        <dbReference type="ARBA" id="ARBA00003850"/>
    </source>
</evidence>
<evidence type="ECO:0000256" key="12">
    <source>
        <dbReference type="HAMAP-Rule" id="MF_01024"/>
    </source>
</evidence>
<evidence type="ECO:0000256" key="16">
    <source>
        <dbReference type="PIRSR" id="PIRSR000099-3"/>
    </source>
</evidence>
<dbReference type="GO" id="GO:0008270">
    <property type="term" value="F:zinc ion binding"/>
    <property type="evidence" value="ECO:0007669"/>
    <property type="project" value="UniProtKB-UniRule"/>
</dbReference>
<keyword evidence="5 12" id="KW-0028">Amino-acid biosynthesis</keyword>
<evidence type="ECO:0000256" key="7">
    <source>
        <dbReference type="ARBA" id="ARBA00022833"/>
    </source>
</evidence>
<feature type="binding site" evidence="12 16">
    <location>
        <position position="357"/>
    </location>
    <ligand>
        <name>substrate</name>
    </ligand>
</feature>
<dbReference type="InterPro" id="IPR016161">
    <property type="entry name" value="Ald_DH/histidinol_DH"/>
</dbReference>
<keyword evidence="8 12" id="KW-0560">Oxidoreductase</keyword>
<dbReference type="CDD" id="cd06572">
    <property type="entry name" value="Histidinol_dh"/>
    <property type="match status" value="1"/>
</dbReference>
<comment type="similarity">
    <text evidence="3 12 13 18">Belongs to the histidinol dehydrogenase family.</text>
</comment>
<evidence type="ECO:0000256" key="5">
    <source>
        <dbReference type="ARBA" id="ARBA00022605"/>
    </source>
</evidence>
<keyword evidence="20" id="KW-1185">Reference proteome</keyword>
<keyword evidence="6 12" id="KW-0479">Metal-binding</keyword>
<evidence type="ECO:0000313" key="20">
    <source>
        <dbReference type="Proteomes" id="UP000046155"/>
    </source>
</evidence>
<dbReference type="OrthoDB" id="9805269at2"/>
<dbReference type="SUPFAM" id="SSF53720">
    <property type="entry name" value="ALDH-like"/>
    <property type="match status" value="1"/>
</dbReference>
<feature type="binding site" evidence="12 16">
    <location>
        <position position="411"/>
    </location>
    <ligand>
        <name>substrate</name>
    </ligand>
</feature>
<feature type="binding site" evidence="12 17">
    <location>
        <position position="258"/>
    </location>
    <ligand>
        <name>Zn(2+)</name>
        <dbReference type="ChEBI" id="CHEBI:29105"/>
    </ligand>
</feature>
<comment type="cofactor">
    <cofactor evidence="12 17">
        <name>Zn(2+)</name>
        <dbReference type="ChEBI" id="CHEBI:29105"/>
    </cofactor>
    <text evidence="12 17">Binds 1 zinc ion per subunit.</text>
</comment>
<organism evidence="19 20">
    <name type="scientific">Syntrophaceticus schinkii</name>
    <dbReference type="NCBI Taxonomy" id="499207"/>
    <lineage>
        <taxon>Bacteria</taxon>
        <taxon>Bacillati</taxon>
        <taxon>Bacillota</taxon>
        <taxon>Clostridia</taxon>
        <taxon>Thermoanaerobacterales</taxon>
        <taxon>Thermoanaerobacterales Family III. Incertae Sedis</taxon>
        <taxon>Syntrophaceticus</taxon>
    </lineage>
</organism>
<name>A0A0B7MHB0_9FIRM</name>
<dbReference type="InterPro" id="IPR022695">
    <property type="entry name" value="Histidinol_DH_monofunct"/>
</dbReference>
<feature type="binding site" evidence="12 16">
    <location>
        <position position="324"/>
    </location>
    <ligand>
        <name>substrate</name>
    </ligand>
</feature>
<evidence type="ECO:0000256" key="8">
    <source>
        <dbReference type="ARBA" id="ARBA00023002"/>
    </source>
</evidence>
<proteinExistence type="inferred from homology"/>
<dbReference type="PRINTS" id="PR00083">
    <property type="entry name" value="HOLDHDRGNASE"/>
</dbReference>
<dbReference type="AlphaFoldDB" id="A0A0B7MHB0"/>
<gene>
    <name evidence="12 19" type="primary">hisD</name>
    <name evidence="19" type="ORF">SSCH_490015</name>
</gene>
<evidence type="ECO:0000256" key="3">
    <source>
        <dbReference type="ARBA" id="ARBA00010178"/>
    </source>
</evidence>
<evidence type="ECO:0000256" key="4">
    <source>
        <dbReference type="ARBA" id="ARBA00012965"/>
    </source>
</evidence>
<dbReference type="RefSeq" id="WP_044665396.1">
    <property type="nucleotide sequence ID" value="NZ_CDRZ01000246.1"/>
</dbReference>
<evidence type="ECO:0000256" key="2">
    <source>
        <dbReference type="ARBA" id="ARBA00004940"/>
    </source>
</evidence>
<dbReference type="NCBIfam" id="TIGR00069">
    <property type="entry name" value="hisD"/>
    <property type="match status" value="1"/>
</dbReference>
<evidence type="ECO:0000256" key="9">
    <source>
        <dbReference type="ARBA" id="ARBA00023027"/>
    </source>
</evidence>
<feature type="binding site" evidence="12 16">
    <location>
        <position position="416"/>
    </location>
    <ligand>
        <name>substrate</name>
    </ligand>
</feature>
<dbReference type="PIRSF" id="PIRSF000099">
    <property type="entry name" value="Histidinol_dh"/>
    <property type="match status" value="1"/>
</dbReference>
<comment type="pathway">
    <text evidence="2 12">Amino-acid biosynthesis; L-histidine biosynthesis; L-histidine from 5-phospho-alpha-D-ribose 1-diphosphate: step 9/9.</text>
</comment>
<feature type="binding site" evidence="12 16">
    <location>
        <position position="255"/>
    </location>
    <ligand>
        <name>substrate</name>
    </ligand>
</feature>
<dbReference type="GO" id="GO:0004399">
    <property type="term" value="F:histidinol dehydrogenase activity"/>
    <property type="evidence" value="ECO:0007669"/>
    <property type="project" value="UniProtKB-UniRule"/>
</dbReference>
<feature type="active site" description="Proton acceptor" evidence="12 14">
    <location>
        <position position="324"/>
    </location>
</feature>
<feature type="binding site" evidence="12 16">
    <location>
        <position position="258"/>
    </location>
    <ligand>
        <name>substrate</name>
    </ligand>
</feature>
<reference evidence="20" key="1">
    <citation type="submission" date="2015-01" db="EMBL/GenBank/DDBJ databases">
        <authorList>
            <person name="Manzoor Shahid"/>
            <person name="Zubair Saima"/>
        </authorList>
    </citation>
    <scope>NUCLEOTIDE SEQUENCE [LARGE SCALE GENOMIC DNA]</scope>
    <source>
        <strain evidence="20">Sp3</strain>
    </source>
</reference>
<dbReference type="PANTHER" id="PTHR21256:SF2">
    <property type="entry name" value="HISTIDINE BIOSYNTHESIS TRIFUNCTIONAL PROTEIN"/>
    <property type="match status" value="1"/>
</dbReference>
<evidence type="ECO:0000256" key="18">
    <source>
        <dbReference type="RuleBase" id="RU004175"/>
    </source>
</evidence>
<dbReference type="EMBL" id="CDRZ01000246">
    <property type="protein sequence ID" value="CEO89450.1"/>
    <property type="molecule type" value="Genomic_DNA"/>
</dbReference>
<dbReference type="FunFam" id="3.40.50.1980:FF:000001">
    <property type="entry name" value="Histidinol dehydrogenase"/>
    <property type="match status" value="1"/>
</dbReference>
<keyword evidence="7 12" id="KW-0862">Zinc</keyword>
<dbReference type="InterPro" id="IPR001692">
    <property type="entry name" value="Histidinol_DH_CS"/>
</dbReference>
<feature type="binding site" evidence="12 17">
    <location>
        <position position="416"/>
    </location>
    <ligand>
        <name>Zn(2+)</name>
        <dbReference type="ChEBI" id="CHEBI:29105"/>
    </ligand>
</feature>
<dbReference type="Proteomes" id="UP000046155">
    <property type="component" value="Unassembled WGS sequence"/>
</dbReference>
<dbReference type="Gene3D" id="1.20.5.1300">
    <property type="match status" value="1"/>
</dbReference>
<feature type="binding site" evidence="12 17">
    <location>
        <position position="357"/>
    </location>
    <ligand>
        <name>Zn(2+)</name>
        <dbReference type="ChEBI" id="CHEBI:29105"/>
    </ligand>
</feature>